<evidence type="ECO:0000313" key="2">
    <source>
        <dbReference type="EMBL" id="NKN34696.1"/>
    </source>
</evidence>
<feature type="transmembrane region" description="Helical" evidence="1">
    <location>
        <begin position="304"/>
        <end position="322"/>
    </location>
</feature>
<dbReference type="InterPro" id="IPR007163">
    <property type="entry name" value="VCA0040-like"/>
</dbReference>
<protein>
    <submittedName>
        <fullName evidence="2">DUF368 domain-containing protein</fullName>
    </submittedName>
</protein>
<organism evidence="2 3">
    <name type="scientific">Marichromatium bheemlicum</name>
    <dbReference type="NCBI Taxonomy" id="365339"/>
    <lineage>
        <taxon>Bacteria</taxon>
        <taxon>Pseudomonadati</taxon>
        <taxon>Pseudomonadota</taxon>
        <taxon>Gammaproteobacteria</taxon>
        <taxon>Chromatiales</taxon>
        <taxon>Chromatiaceae</taxon>
        <taxon>Marichromatium</taxon>
    </lineage>
</organism>
<dbReference type="Pfam" id="PF04018">
    <property type="entry name" value="VCA0040-like"/>
    <property type="match status" value="1"/>
</dbReference>
<proteinExistence type="predicted"/>
<evidence type="ECO:0000256" key="1">
    <source>
        <dbReference type="SAM" id="Phobius"/>
    </source>
</evidence>
<reference evidence="2 3" key="1">
    <citation type="submission" date="2020-04" db="EMBL/GenBank/DDBJ databases">
        <title>Draft Whole-Genome sequence of Marichromatium bheemlicum DSM 18632, type strain.</title>
        <authorList>
            <person name="Kyndt J.A."/>
            <person name="Meyer T.E."/>
        </authorList>
    </citation>
    <scope>NUCLEOTIDE SEQUENCE [LARGE SCALE GENOMIC DNA]</scope>
    <source>
        <strain evidence="2 3">DSM 18632</strain>
    </source>
</reference>
<feature type="transmembrane region" description="Helical" evidence="1">
    <location>
        <begin position="136"/>
        <end position="154"/>
    </location>
</feature>
<feature type="transmembrane region" description="Helical" evidence="1">
    <location>
        <begin position="79"/>
        <end position="102"/>
    </location>
</feature>
<dbReference type="PANTHER" id="PTHR37308:SF1">
    <property type="entry name" value="POLYPRENYL-PHOSPHATE TRANSPORTER"/>
    <property type="match status" value="1"/>
</dbReference>
<dbReference type="EMBL" id="JAAXKX010000038">
    <property type="protein sequence ID" value="NKN34696.1"/>
    <property type="molecule type" value="Genomic_DNA"/>
</dbReference>
<keyword evidence="3" id="KW-1185">Reference proteome</keyword>
<dbReference type="RefSeq" id="WP_168671065.1">
    <property type="nucleotide sequence ID" value="NZ_JAAXKX010000038.1"/>
</dbReference>
<sequence length="337" mass="36130">MIEEQHRPAAEHGRAGLVLRGAAMGVAEIIPGVSGGTIAFVSGIYERLIEAIRAVGPGLIGVARRDGAGGVWRAIDGNFLTLLLGGMVVGLLTGLFTVSWLLEHHPPLVWGFFFGLILASILHMARRIAHWDATGLTLLVLGAVFAYALSVLTPAQGSEALWFVFCCGVIAISALILPGISGSFMLLLLGMYQFIIHDTLKGVLLDYSPERLLVLGVFVLGCVVGLMTLSRLLSWTFHRFHAQTLALLTGFLIGSLNKIYPWRNPVDWLRDAEGQIVMAADGLTPHKIIAESNVLPSAYHGDPLLIGTLVACLLGILSVLAFERLAERGGRGDGVNR</sequence>
<accession>A0ABX1IBY3</accession>
<name>A0ABX1IBY3_9GAMM</name>
<keyword evidence="1" id="KW-0812">Transmembrane</keyword>
<comment type="caution">
    <text evidence="2">The sequence shown here is derived from an EMBL/GenBank/DDBJ whole genome shotgun (WGS) entry which is preliminary data.</text>
</comment>
<dbReference type="PANTHER" id="PTHR37308">
    <property type="entry name" value="INTEGRAL MEMBRANE PROTEIN"/>
    <property type="match status" value="1"/>
</dbReference>
<feature type="transmembrane region" description="Helical" evidence="1">
    <location>
        <begin position="212"/>
        <end position="233"/>
    </location>
</feature>
<gene>
    <name evidence="2" type="ORF">HF203_15880</name>
</gene>
<feature type="transmembrane region" description="Helical" evidence="1">
    <location>
        <begin position="108"/>
        <end position="124"/>
    </location>
</feature>
<dbReference type="Proteomes" id="UP000740754">
    <property type="component" value="Unassembled WGS sequence"/>
</dbReference>
<keyword evidence="1" id="KW-1133">Transmembrane helix</keyword>
<keyword evidence="1" id="KW-0472">Membrane</keyword>
<evidence type="ECO:0000313" key="3">
    <source>
        <dbReference type="Proteomes" id="UP000740754"/>
    </source>
</evidence>